<organism evidence="2 3">
    <name type="scientific">Candidatus Thiodiazotropha lotti</name>
    <dbReference type="NCBI Taxonomy" id="2792787"/>
    <lineage>
        <taxon>Bacteria</taxon>
        <taxon>Pseudomonadati</taxon>
        <taxon>Pseudomonadota</taxon>
        <taxon>Gammaproteobacteria</taxon>
        <taxon>Chromatiales</taxon>
        <taxon>Sedimenticolaceae</taxon>
        <taxon>Candidatus Thiodiazotropha</taxon>
    </lineage>
</organism>
<dbReference type="Proteomes" id="UP000886687">
    <property type="component" value="Unassembled WGS sequence"/>
</dbReference>
<keyword evidence="1" id="KW-1133">Transmembrane helix</keyword>
<sequence>MIDKIKSLRSVLIFAVILLGSALLLLECDKSRPSSCDAIIDVAKNSVKLSYLKSWVNTRLSDKDFLLHMGRLGESNALDSPAHFAKLKIDVDYLGIDESIAFVRLNRGVSVNSPITDSSSIKSITVGEGRSSITLVFGVKGDHGILGFENIRQAVKLRNKEFIVVCR</sequence>
<accession>A0A9E4N1L4</accession>
<name>A0A9E4N1L4_9GAMM</name>
<dbReference type="AlphaFoldDB" id="A0A9E4N1L4"/>
<proteinExistence type="predicted"/>
<feature type="transmembrane region" description="Helical" evidence="1">
    <location>
        <begin position="7"/>
        <end position="26"/>
    </location>
</feature>
<evidence type="ECO:0000313" key="2">
    <source>
        <dbReference type="EMBL" id="MCG7939920.1"/>
    </source>
</evidence>
<evidence type="ECO:0000313" key="3">
    <source>
        <dbReference type="Proteomes" id="UP000886687"/>
    </source>
</evidence>
<reference evidence="2" key="1">
    <citation type="journal article" date="2021" name="Proc. Natl. Acad. Sci. U.S.A.">
        <title>Global biogeography of chemosynthetic symbionts reveals both localized and globally distributed symbiont groups. .</title>
        <authorList>
            <person name="Osvatic J.T."/>
            <person name="Wilkins L.G.E."/>
            <person name="Leibrecht L."/>
            <person name="Leray M."/>
            <person name="Zauner S."/>
            <person name="Polzin J."/>
            <person name="Camacho Y."/>
            <person name="Gros O."/>
            <person name="van Gils J.A."/>
            <person name="Eisen J.A."/>
            <person name="Petersen J.M."/>
            <person name="Yuen B."/>
        </authorList>
    </citation>
    <scope>NUCLEOTIDE SEQUENCE</scope>
    <source>
        <strain evidence="2">MAGL173</strain>
    </source>
</reference>
<keyword evidence="1" id="KW-0812">Transmembrane</keyword>
<keyword evidence="1" id="KW-0472">Membrane</keyword>
<dbReference type="EMBL" id="JAEPDI010000012">
    <property type="protein sequence ID" value="MCG7939920.1"/>
    <property type="molecule type" value="Genomic_DNA"/>
</dbReference>
<evidence type="ECO:0000256" key="1">
    <source>
        <dbReference type="SAM" id="Phobius"/>
    </source>
</evidence>
<gene>
    <name evidence="2" type="ORF">JAZ04_13845</name>
</gene>
<protein>
    <submittedName>
        <fullName evidence="2">Uncharacterized protein</fullName>
    </submittedName>
</protein>
<comment type="caution">
    <text evidence="2">The sequence shown here is derived from an EMBL/GenBank/DDBJ whole genome shotgun (WGS) entry which is preliminary data.</text>
</comment>